<feature type="transmembrane region" description="Helical" evidence="2">
    <location>
        <begin position="64"/>
        <end position="88"/>
    </location>
</feature>
<evidence type="ECO:0000313" key="4">
    <source>
        <dbReference type="Proteomes" id="UP000784294"/>
    </source>
</evidence>
<gene>
    <name evidence="3" type="ORF">PXEA_LOCUS15100</name>
</gene>
<accession>A0A3S5FDX1</accession>
<keyword evidence="2" id="KW-0812">Transmembrane</keyword>
<organism evidence="3 4">
    <name type="scientific">Protopolystoma xenopodis</name>
    <dbReference type="NCBI Taxonomy" id="117903"/>
    <lineage>
        <taxon>Eukaryota</taxon>
        <taxon>Metazoa</taxon>
        <taxon>Spiralia</taxon>
        <taxon>Lophotrochozoa</taxon>
        <taxon>Platyhelminthes</taxon>
        <taxon>Monogenea</taxon>
        <taxon>Polyopisthocotylea</taxon>
        <taxon>Polystomatidea</taxon>
        <taxon>Polystomatidae</taxon>
        <taxon>Protopolystoma</taxon>
    </lineage>
</organism>
<sequence>MSNSKDEIRISSKVHDTGLSNSLSAFEDKPDWFEKPSEQQQRTGRKDSPYFTLLHGAATRQPTLLLPFFCLQVFDFIVAILSIVGLMSSKPDICIWFRLKSLFFI</sequence>
<name>A0A3S5FDX1_9PLAT</name>
<dbReference type="OrthoDB" id="10002163at2759"/>
<keyword evidence="2" id="KW-1133">Transmembrane helix</keyword>
<dbReference type="Proteomes" id="UP000784294">
    <property type="component" value="Unassembled WGS sequence"/>
</dbReference>
<dbReference type="EMBL" id="CAAALY010052431">
    <property type="protein sequence ID" value="VEL21660.1"/>
    <property type="molecule type" value="Genomic_DNA"/>
</dbReference>
<comment type="caution">
    <text evidence="3">The sequence shown here is derived from an EMBL/GenBank/DDBJ whole genome shotgun (WGS) entry which is preliminary data.</text>
</comment>
<keyword evidence="4" id="KW-1185">Reference proteome</keyword>
<reference evidence="3" key="1">
    <citation type="submission" date="2018-11" db="EMBL/GenBank/DDBJ databases">
        <authorList>
            <consortium name="Pathogen Informatics"/>
        </authorList>
    </citation>
    <scope>NUCLEOTIDE SEQUENCE</scope>
</reference>
<keyword evidence="2" id="KW-0472">Membrane</keyword>
<feature type="compositionally biased region" description="Basic and acidic residues" evidence="1">
    <location>
        <begin position="26"/>
        <end position="37"/>
    </location>
</feature>
<evidence type="ECO:0000256" key="1">
    <source>
        <dbReference type="SAM" id="MobiDB-lite"/>
    </source>
</evidence>
<dbReference type="AlphaFoldDB" id="A0A3S5FDX1"/>
<evidence type="ECO:0000256" key="2">
    <source>
        <dbReference type="SAM" id="Phobius"/>
    </source>
</evidence>
<feature type="region of interest" description="Disordered" evidence="1">
    <location>
        <begin position="20"/>
        <end position="46"/>
    </location>
</feature>
<proteinExistence type="predicted"/>
<protein>
    <submittedName>
        <fullName evidence="3">Uncharacterized protein</fullName>
    </submittedName>
</protein>
<evidence type="ECO:0000313" key="3">
    <source>
        <dbReference type="EMBL" id="VEL21660.1"/>
    </source>
</evidence>